<name>A0A0F9KYG7_9ZZZZ</name>
<proteinExistence type="predicted"/>
<accession>A0A0F9KYG7</accession>
<gene>
    <name evidence="1" type="ORF">LCGC14_1345730</name>
</gene>
<protein>
    <submittedName>
        <fullName evidence="1">Uncharacterized protein</fullName>
    </submittedName>
</protein>
<organism evidence="1">
    <name type="scientific">marine sediment metagenome</name>
    <dbReference type="NCBI Taxonomy" id="412755"/>
    <lineage>
        <taxon>unclassified sequences</taxon>
        <taxon>metagenomes</taxon>
        <taxon>ecological metagenomes</taxon>
    </lineage>
</organism>
<reference evidence="1" key="1">
    <citation type="journal article" date="2015" name="Nature">
        <title>Complex archaea that bridge the gap between prokaryotes and eukaryotes.</title>
        <authorList>
            <person name="Spang A."/>
            <person name="Saw J.H."/>
            <person name="Jorgensen S.L."/>
            <person name="Zaremba-Niedzwiedzka K."/>
            <person name="Martijn J."/>
            <person name="Lind A.E."/>
            <person name="van Eijk R."/>
            <person name="Schleper C."/>
            <person name="Guy L."/>
            <person name="Ettema T.J."/>
        </authorList>
    </citation>
    <scope>NUCLEOTIDE SEQUENCE</scope>
</reference>
<comment type="caution">
    <text evidence="1">The sequence shown here is derived from an EMBL/GenBank/DDBJ whole genome shotgun (WGS) entry which is preliminary data.</text>
</comment>
<dbReference type="AlphaFoldDB" id="A0A0F9KYG7"/>
<sequence>MAKQKPFTDPTDKAIGEVLIDFGIGNIFDTEAVERIRGIFARKGRLEAEGDLRRE</sequence>
<dbReference type="EMBL" id="LAZR01008277">
    <property type="protein sequence ID" value="KKM79846.1"/>
    <property type="molecule type" value="Genomic_DNA"/>
</dbReference>
<evidence type="ECO:0000313" key="1">
    <source>
        <dbReference type="EMBL" id="KKM79846.1"/>
    </source>
</evidence>